<dbReference type="InterPro" id="IPR041545">
    <property type="entry name" value="DUF5601"/>
</dbReference>
<dbReference type="Proteomes" id="UP000079169">
    <property type="component" value="Unplaced"/>
</dbReference>
<dbReference type="RefSeq" id="XP_026678853.1">
    <property type="nucleotide sequence ID" value="XM_026823052.1"/>
</dbReference>
<dbReference type="Gene3D" id="1.10.246.120">
    <property type="match status" value="1"/>
</dbReference>
<organism evidence="3 4">
    <name type="scientific">Diaphorina citri</name>
    <name type="common">Asian citrus psyllid</name>
    <dbReference type="NCBI Taxonomy" id="121845"/>
    <lineage>
        <taxon>Eukaryota</taxon>
        <taxon>Metazoa</taxon>
        <taxon>Ecdysozoa</taxon>
        <taxon>Arthropoda</taxon>
        <taxon>Hexapoda</taxon>
        <taxon>Insecta</taxon>
        <taxon>Pterygota</taxon>
        <taxon>Neoptera</taxon>
        <taxon>Paraneoptera</taxon>
        <taxon>Hemiptera</taxon>
        <taxon>Sternorrhyncha</taxon>
        <taxon>Psylloidea</taxon>
        <taxon>Psyllidae</taxon>
        <taxon>Diaphorininae</taxon>
        <taxon>Diaphorina</taxon>
    </lineage>
</organism>
<evidence type="ECO:0000259" key="2">
    <source>
        <dbReference type="Pfam" id="PF18151"/>
    </source>
</evidence>
<gene>
    <name evidence="4" type="primary">LOC103508451</name>
</gene>
<dbReference type="InterPro" id="IPR045046">
    <property type="entry name" value="Vps9-like"/>
</dbReference>
<dbReference type="GO" id="GO:0005829">
    <property type="term" value="C:cytosol"/>
    <property type="evidence" value="ECO:0007669"/>
    <property type="project" value="TreeGrafter"/>
</dbReference>
<protein>
    <submittedName>
        <fullName evidence="4">Rab5 GDP/GTP exchange factor-like</fullName>
    </submittedName>
</protein>
<dbReference type="GeneID" id="103508451"/>
<proteinExistence type="predicted"/>
<feature type="compositionally biased region" description="Low complexity" evidence="1">
    <location>
        <begin position="328"/>
        <end position="344"/>
    </location>
</feature>
<feature type="compositionally biased region" description="Low complexity" evidence="1">
    <location>
        <begin position="379"/>
        <end position="391"/>
    </location>
</feature>
<feature type="domain" description="RABX5 catalytic core helical" evidence="2">
    <location>
        <begin position="137"/>
        <end position="191"/>
    </location>
</feature>
<dbReference type="SUPFAM" id="SSF109993">
    <property type="entry name" value="VPS9 domain"/>
    <property type="match status" value="2"/>
</dbReference>
<dbReference type="Gene3D" id="1.20.1050.80">
    <property type="entry name" value="VPS9 domain"/>
    <property type="match status" value="1"/>
</dbReference>
<dbReference type="GO" id="GO:0031267">
    <property type="term" value="F:small GTPase binding"/>
    <property type="evidence" value="ECO:0007669"/>
    <property type="project" value="TreeGrafter"/>
</dbReference>
<feature type="region of interest" description="Disordered" evidence="1">
    <location>
        <begin position="262"/>
        <end position="406"/>
    </location>
</feature>
<dbReference type="PANTHER" id="PTHR23101:SF122">
    <property type="entry name" value="RABAPTIN-5-ASSOCIATED EXCHANGE FACTOR FOR RAB5"/>
    <property type="match status" value="1"/>
</dbReference>
<dbReference type="InterPro" id="IPR037191">
    <property type="entry name" value="VPS9_dom_sf"/>
</dbReference>
<keyword evidence="3" id="KW-1185">Reference proteome</keyword>
<dbReference type="GO" id="GO:0005085">
    <property type="term" value="F:guanyl-nucleotide exchange factor activity"/>
    <property type="evidence" value="ECO:0007669"/>
    <property type="project" value="InterPro"/>
</dbReference>
<evidence type="ECO:0000313" key="3">
    <source>
        <dbReference type="Proteomes" id="UP000079169"/>
    </source>
</evidence>
<sequence>MVNGVCCCTKCSTSRREKHQIGDNGFQVLCLNLKLFHEFLDSTVDVVRHSGFSKFEDKIKQQGAKKNILKNKLKDLLKPNAKEISAPDHLSDPATLAELERLQADMGPVLSGNSALSDDVHGIIASIVGKMSHVVEIENSQCVEDLSELMQNFYQTFAKRMENHKLYADVSAQDRELLLDYVEKYSMISLYPLLFCPPFTSDEDQDLEIQERIRQLKWVNAKHLDCGIEETNATVRDLVYNSMTSIHSAETTSLQSLDLNTNITSDDLPVPQPSGTFPSTNQESGHTPPSNQGGVNTLSNQKGAHTSPPSNQGGVNNSSANQKSAHTSPPSSQSGAISSSNQKSVHTSPSNEGGANISSANQEVDGSSPPTQGGGAGVSPTQGGSSTSSPSRKPGQDGSSSYQLAGNPHKGNIAVRVWYCNPTYRPFFSNIHFVTKFCNLMSGEAGYFFTNLSCAVSFIENLTAESLNMDPGDFEQYMNGSLAPTSTWESAMVMCEGMHSMYEHLSTLADLAARQAAVLAGTKQLRSDLESFRTEISLSVERIRTEIPLPLNEPQIGFDEAMDMEGAECLVSPLMPQV</sequence>
<feature type="compositionally biased region" description="Polar residues" evidence="1">
    <location>
        <begin position="345"/>
        <end position="371"/>
    </location>
</feature>
<dbReference type="PANTHER" id="PTHR23101">
    <property type="entry name" value="RAB GDP/GTP EXCHANGE FACTOR"/>
    <property type="match status" value="1"/>
</dbReference>
<dbReference type="STRING" id="121845.A0A3Q0IW32"/>
<feature type="compositionally biased region" description="Polar residues" evidence="1">
    <location>
        <begin position="273"/>
        <end position="327"/>
    </location>
</feature>
<dbReference type="KEGG" id="dci:103508451"/>
<dbReference type="AlphaFoldDB" id="A0A3Q0IW32"/>
<accession>A0A3Q0IW32</accession>
<evidence type="ECO:0000256" key="1">
    <source>
        <dbReference type="SAM" id="MobiDB-lite"/>
    </source>
</evidence>
<reference evidence="4" key="1">
    <citation type="submission" date="2025-08" db="UniProtKB">
        <authorList>
            <consortium name="RefSeq"/>
        </authorList>
    </citation>
    <scope>IDENTIFICATION</scope>
</reference>
<name>A0A3Q0IW32_DIACI</name>
<dbReference type="GO" id="GO:0030139">
    <property type="term" value="C:endocytic vesicle"/>
    <property type="evidence" value="ECO:0007669"/>
    <property type="project" value="TreeGrafter"/>
</dbReference>
<dbReference type="GO" id="GO:0016192">
    <property type="term" value="P:vesicle-mediated transport"/>
    <property type="evidence" value="ECO:0007669"/>
    <property type="project" value="InterPro"/>
</dbReference>
<evidence type="ECO:0000313" key="4">
    <source>
        <dbReference type="RefSeq" id="XP_026678853.1"/>
    </source>
</evidence>
<dbReference type="Pfam" id="PF18151">
    <property type="entry name" value="DUF5601"/>
    <property type="match status" value="1"/>
</dbReference>
<dbReference type="PaxDb" id="121845-A0A3Q0IW32"/>